<name>A0A0N7JUR2_9BURK</name>
<evidence type="ECO:0000313" key="1">
    <source>
        <dbReference type="EMBL" id="ALL67125.1"/>
    </source>
</evidence>
<reference evidence="1 2" key="1">
    <citation type="journal article" date="2014" name="Genome Announc.">
        <title>Draft Genome Sequence of the Haloacid-Degrading Burkholderia caribensis Strain MBA4.</title>
        <authorList>
            <person name="Pan Y."/>
            <person name="Kong K.F."/>
            <person name="Tsang J.S."/>
        </authorList>
    </citation>
    <scope>NUCLEOTIDE SEQUENCE [LARGE SCALE GENOMIC DNA]</scope>
    <source>
        <strain evidence="1 2">MBA4</strain>
    </source>
</reference>
<organism evidence="1 2">
    <name type="scientific">Paraburkholderia caribensis MBA4</name>
    <dbReference type="NCBI Taxonomy" id="1323664"/>
    <lineage>
        <taxon>Bacteria</taxon>
        <taxon>Pseudomonadati</taxon>
        <taxon>Pseudomonadota</taxon>
        <taxon>Betaproteobacteria</taxon>
        <taxon>Burkholderiales</taxon>
        <taxon>Burkholderiaceae</taxon>
        <taxon>Paraburkholderia</taxon>
    </lineage>
</organism>
<proteinExistence type="predicted"/>
<gene>
    <name evidence="1" type="ORF">K788_0005329</name>
</gene>
<evidence type="ECO:0000313" key="2">
    <source>
        <dbReference type="Proteomes" id="UP000019146"/>
    </source>
</evidence>
<sequence>MTLAYSPPVLFVSGTVDACGLSPRFRGPLLALSSLVRETRPGTFLVQRQKVEHKVKRQTRRAR</sequence>
<accession>A0A0N7JUR2</accession>
<protein>
    <submittedName>
        <fullName evidence="1">Uncharacterized protein</fullName>
    </submittedName>
</protein>
<dbReference type="AlphaFoldDB" id="A0A0N7JUR2"/>
<dbReference type="Proteomes" id="UP000019146">
    <property type="component" value="Chromosome 2"/>
</dbReference>
<dbReference type="EMBL" id="CP012747">
    <property type="protein sequence ID" value="ALL67125.1"/>
    <property type="molecule type" value="Genomic_DNA"/>
</dbReference>
<dbReference type="KEGG" id="bcai:K788_0005329"/>
<dbReference type="RefSeq" id="WP_148654354.1">
    <property type="nucleotide sequence ID" value="NZ_CP012747.1"/>
</dbReference>
<dbReference type="GeneID" id="69975251"/>